<proteinExistence type="predicted"/>
<dbReference type="AlphaFoldDB" id="A0A4P6MBS9"/>
<accession>A0A4P6MBS9</accession>
<feature type="transmembrane region" description="Helical" evidence="1">
    <location>
        <begin position="12"/>
        <end position="41"/>
    </location>
</feature>
<sequence length="97" mass="11626">MKLFVFLYTAIIIIFLTSFFLLSLYFLSLITFIIGILRWVYVLHQLDNFAKNKVLAKECEWILVNFLWLSSIEVFCIIFEPFIYVITYLGNIKNDKR</sequence>
<organism evidence="2 3">
    <name type="scientific">'Catharanthus roseus' aster yellows phytoplasma</name>
    <dbReference type="NCBI Taxonomy" id="1193712"/>
    <lineage>
        <taxon>Bacteria</taxon>
        <taxon>Bacillati</taxon>
        <taxon>Mycoplasmatota</taxon>
        <taxon>Mollicutes</taxon>
        <taxon>Acholeplasmatales</taxon>
        <taxon>Acholeplasmataceae</taxon>
        <taxon>Candidatus Phytoplasma</taxon>
        <taxon>16SrI (Aster yellows group)</taxon>
    </lineage>
</organism>
<keyword evidence="1" id="KW-1133">Transmembrane helix</keyword>
<evidence type="ECO:0000313" key="2">
    <source>
        <dbReference type="EMBL" id="QBF23673.1"/>
    </source>
</evidence>
<keyword evidence="3" id="KW-1185">Reference proteome</keyword>
<protein>
    <submittedName>
        <fullName evidence="2">Uncharacterized protein</fullName>
    </submittedName>
</protein>
<gene>
    <name evidence="2" type="ORF">EXT02_00285</name>
</gene>
<keyword evidence="1" id="KW-0472">Membrane</keyword>
<dbReference type="EMBL" id="CP035949">
    <property type="protein sequence ID" value="QBF23673.1"/>
    <property type="molecule type" value="Genomic_DNA"/>
</dbReference>
<name>A0A4P6MBS9_9MOLU</name>
<evidence type="ECO:0000313" key="3">
    <source>
        <dbReference type="Proteomes" id="UP000289726"/>
    </source>
</evidence>
<reference evidence="2 3" key="1">
    <citation type="submission" date="2019-02" db="EMBL/GenBank/DDBJ databases">
        <title>Draft Genome Sequence of Maize Bushy Stunt-like Phytoplasma group 16SrI-B (Aster yellows) in South Africa.</title>
        <authorList>
            <person name="Coetzee B."/>
            <person name="Douglas-Smit N."/>
            <person name="Maree H.J."/>
            <person name="Burger J.T."/>
            <person name="Kruger K."/>
            <person name="Pietersen G."/>
        </authorList>
    </citation>
    <scope>NUCLEOTIDE SEQUENCE [LARGE SCALE GENOMIC DNA]</scope>
    <source>
        <strain evidence="2 3">De Villa</strain>
    </source>
</reference>
<evidence type="ECO:0000256" key="1">
    <source>
        <dbReference type="SAM" id="Phobius"/>
    </source>
</evidence>
<keyword evidence="1" id="KW-0812">Transmembrane</keyword>
<dbReference type="RefSeq" id="WP_130427326.1">
    <property type="nucleotide sequence ID" value="NZ_CP035949.1"/>
</dbReference>
<dbReference type="Proteomes" id="UP000289726">
    <property type="component" value="Chromosome"/>
</dbReference>
<feature type="transmembrane region" description="Helical" evidence="1">
    <location>
        <begin position="61"/>
        <end position="89"/>
    </location>
</feature>